<dbReference type="Proteomes" id="UP000594961">
    <property type="component" value="Chromosome"/>
</dbReference>
<reference evidence="4 5" key="1">
    <citation type="submission" date="2020-10" db="EMBL/GenBank/DDBJ databases">
        <title>Trueperella pecoris sp. nov. isolated from bovine and porcine specimens.</title>
        <authorList>
            <person name="Schoenecker L."/>
            <person name="Schnydrig P."/>
            <person name="Brodard I."/>
            <person name="Thomann A."/>
            <person name="Hemphill A."/>
            <person name="Rodriguez-Campos S."/>
            <person name="Perreten V."/>
            <person name="Jores J."/>
            <person name="Kittl S."/>
        </authorList>
    </citation>
    <scope>NUCLEOTIDE SEQUENCE [LARGE SCALE GENOMIC DNA]</scope>
    <source>
        <strain evidence="4 5">19OD0592</strain>
    </source>
</reference>
<dbReference type="InterPro" id="IPR013783">
    <property type="entry name" value="Ig-like_fold"/>
</dbReference>
<name>A0A7M1R055_9ACTO</name>
<feature type="domain" description="Gram-positive pilin subunit D1 N-terminal" evidence="3">
    <location>
        <begin position="20"/>
        <end position="110"/>
    </location>
</feature>
<accession>A0A7M1R055</accession>
<keyword evidence="2" id="KW-1133">Transmembrane helix</keyword>
<dbReference type="NCBIfam" id="NF033902">
    <property type="entry name" value="iso_D2_wall_anc"/>
    <property type="match status" value="1"/>
</dbReference>
<dbReference type="Pfam" id="PF16555">
    <property type="entry name" value="GramPos_pilinD1"/>
    <property type="match status" value="1"/>
</dbReference>
<evidence type="ECO:0000256" key="2">
    <source>
        <dbReference type="SAM" id="Phobius"/>
    </source>
</evidence>
<keyword evidence="2" id="KW-0812">Transmembrane</keyword>
<evidence type="ECO:0000313" key="4">
    <source>
        <dbReference type="EMBL" id="QOR47650.1"/>
    </source>
</evidence>
<proteinExistence type="predicted"/>
<sequence length="529" mass="56873">MGSNATIKALGDLKAGDVVKARNEKAEGWTFGKTKVEKTGAKGAIDWTDLDLGVYLLEETDSTGSDGKVYTAAAPSLIYLPTTNPKDQSSWIWEDDQKSAYAVWVYPKNSVNENKKTVKDANKQVGDTIEYTISASVPAVQKLDKELEENKGVERTYNLKDFALYDNLDEKLALANTESVKVYYGTDEDNPTGNTELASEGFTAKLYKGDGTNTPAGETEKGQKLVVALTDKGLDLVADAKKKAAGTKVFLVFTPTVKAAGITPNQAVVYKNTGDGKGTVDPQNPGENPPDKGQDTNIVVSGWGKIEITKTDGKNPILGTEEAKKAEFKVFGVTGGVYGKDEGAVIDYGEDNNKAIKVLDPKTNEMIDTFKTDEEGKLSIEGLHANNLADFKDVDPNASSLYTSYVLVETKAPDTYELNHAPIPFVINIKQVDAVKTETSWTKDENGNVTVHPDKKDLLKITLADLEKITAENSLNKQGDLVVTTDVVNIPVKPKLPMTGGAGVALFGFLGLAIIGGGVYAAKRNSKKA</sequence>
<evidence type="ECO:0000259" key="3">
    <source>
        <dbReference type="Pfam" id="PF16555"/>
    </source>
</evidence>
<organism evidence="4 5">
    <name type="scientific">Trueperella pecoris</name>
    <dbReference type="NCBI Taxonomy" id="2733571"/>
    <lineage>
        <taxon>Bacteria</taxon>
        <taxon>Bacillati</taxon>
        <taxon>Actinomycetota</taxon>
        <taxon>Actinomycetes</taxon>
        <taxon>Actinomycetales</taxon>
        <taxon>Actinomycetaceae</taxon>
        <taxon>Trueperella</taxon>
    </lineage>
</organism>
<dbReference type="EMBL" id="CP063212">
    <property type="protein sequence ID" value="QOR47650.1"/>
    <property type="molecule type" value="Genomic_DNA"/>
</dbReference>
<gene>
    <name evidence="4" type="ORF">INS90_10465</name>
</gene>
<feature type="transmembrane region" description="Helical" evidence="2">
    <location>
        <begin position="500"/>
        <end position="522"/>
    </location>
</feature>
<protein>
    <submittedName>
        <fullName evidence="4">SpaH/EbpB family LPXTG-anchored major pilin</fullName>
    </submittedName>
</protein>
<evidence type="ECO:0000256" key="1">
    <source>
        <dbReference type="SAM" id="MobiDB-lite"/>
    </source>
</evidence>
<dbReference type="Gene3D" id="2.60.40.740">
    <property type="match status" value="1"/>
</dbReference>
<dbReference type="AlphaFoldDB" id="A0A7M1R055"/>
<dbReference type="GO" id="GO:0005975">
    <property type="term" value="P:carbohydrate metabolic process"/>
    <property type="evidence" value="ECO:0007669"/>
    <property type="project" value="UniProtKB-ARBA"/>
</dbReference>
<evidence type="ECO:0000313" key="5">
    <source>
        <dbReference type="Proteomes" id="UP000594961"/>
    </source>
</evidence>
<dbReference type="InterPro" id="IPR048052">
    <property type="entry name" value="FM1-like"/>
</dbReference>
<keyword evidence="2" id="KW-0472">Membrane</keyword>
<dbReference type="NCBIfam" id="TIGR01167">
    <property type="entry name" value="LPXTG_anchor"/>
    <property type="match status" value="1"/>
</dbReference>
<dbReference type="InterPro" id="IPR032364">
    <property type="entry name" value="GramPos_pilinD1_N"/>
</dbReference>
<feature type="region of interest" description="Disordered" evidence="1">
    <location>
        <begin position="273"/>
        <end position="295"/>
    </location>
</feature>
<dbReference type="Gene3D" id="2.60.40.10">
    <property type="entry name" value="Immunoglobulins"/>
    <property type="match status" value="2"/>
</dbReference>